<feature type="region of interest" description="Disordered" evidence="1">
    <location>
        <begin position="250"/>
        <end position="321"/>
    </location>
</feature>
<feature type="transmembrane region" description="Helical" evidence="2">
    <location>
        <begin position="136"/>
        <end position="161"/>
    </location>
</feature>
<feature type="compositionally biased region" description="Low complexity" evidence="1">
    <location>
        <begin position="287"/>
        <end position="315"/>
    </location>
</feature>
<keyword evidence="2" id="KW-0472">Membrane</keyword>
<comment type="caution">
    <text evidence="3">The sequence shown here is derived from an EMBL/GenBank/DDBJ whole genome shotgun (WGS) entry which is preliminary data.</text>
</comment>
<keyword evidence="2" id="KW-1133">Transmembrane helix</keyword>
<feature type="transmembrane region" description="Helical" evidence="2">
    <location>
        <begin position="21"/>
        <end position="45"/>
    </location>
</feature>
<feature type="transmembrane region" description="Helical" evidence="2">
    <location>
        <begin position="173"/>
        <end position="195"/>
    </location>
</feature>
<evidence type="ECO:0000256" key="1">
    <source>
        <dbReference type="SAM" id="MobiDB-lite"/>
    </source>
</evidence>
<evidence type="ECO:0000313" key="4">
    <source>
        <dbReference type="Proteomes" id="UP000326464"/>
    </source>
</evidence>
<evidence type="ECO:0000256" key="2">
    <source>
        <dbReference type="SAM" id="Phobius"/>
    </source>
</evidence>
<sequence>MRSSRADRSAEATVPAQWVRIGLLRSFLVLMVPVLALSTTSYLLWRAIAQSTPETFPDIQFWFYFFDVGREINVPTWFSAGLWIGVGLITGYFARRAARFRVSWGFFAFLAFFLSLDETLELHERLDGIGNELARYVPITLGFTWVLPGVLIAAVLCAFLLRLVVSLPRRAMIGLLASGVVFVSGSVGAETLSGMTLINEGQAPSFFVLTLVEETLEMTGLALCVASLLHLLQHRRVEDGIAYRVAGGAAAPHRTRPGRTGTMTETTSETMVDTMQDDVGSTASRTAHPAGAPHLAAPGRSAAAGTAPTSATPDPSESPAP</sequence>
<keyword evidence="4" id="KW-1185">Reference proteome</keyword>
<dbReference type="AlphaFoldDB" id="A0A7X1NP40"/>
<gene>
    <name evidence="3" type="ORF">FNH21_06725</name>
</gene>
<accession>A0A7X1NP40</accession>
<dbReference type="EMBL" id="VJXX01000001">
    <property type="protein sequence ID" value="MPY10417.1"/>
    <property type="molecule type" value="Genomic_DNA"/>
</dbReference>
<keyword evidence="2" id="KW-0812">Transmembrane</keyword>
<dbReference type="RefSeq" id="WP_152813254.1">
    <property type="nucleotide sequence ID" value="NZ_VJXX01000001.1"/>
</dbReference>
<dbReference type="Proteomes" id="UP000326464">
    <property type="component" value="Unassembled WGS sequence"/>
</dbReference>
<protein>
    <submittedName>
        <fullName evidence="3">Uncharacterized protein</fullName>
    </submittedName>
</protein>
<organism evidence="3 4">
    <name type="scientific">Arthrobacter bussei</name>
    <dbReference type="NCBI Taxonomy" id="2594179"/>
    <lineage>
        <taxon>Bacteria</taxon>
        <taxon>Bacillati</taxon>
        <taxon>Actinomycetota</taxon>
        <taxon>Actinomycetes</taxon>
        <taxon>Micrococcales</taxon>
        <taxon>Micrococcaceae</taxon>
        <taxon>Arthrobacter</taxon>
    </lineage>
</organism>
<proteinExistence type="predicted"/>
<evidence type="ECO:0000313" key="3">
    <source>
        <dbReference type="EMBL" id="MPY10417.1"/>
    </source>
</evidence>
<feature type="compositionally biased region" description="Low complexity" evidence="1">
    <location>
        <begin position="258"/>
        <end position="271"/>
    </location>
</feature>
<feature type="transmembrane region" description="Helical" evidence="2">
    <location>
        <begin position="100"/>
        <end position="116"/>
    </location>
</feature>
<reference evidence="4" key="1">
    <citation type="submission" date="2019-07" db="EMBL/GenBank/DDBJ databases">
        <title>Arthrobacter KR32 sp. nov., isolated from mountain cheese made of cows milk.</title>
        <authorList>
            <person name="Flegler A."/>
        </authorList>
    </citation>
    <scope>NUCLEOTIDE SEQUENCE [LARGE SCALE GENOMIC DNA]</scope>
    <source>
        <strain evidence="4">KR32</strain>
    </source>
</reference>
<name>A0A7X1NP40_9MICC</name>
<feature type="transmembrane region" description="Helical" evidence="2">
    <location>
        <begin position="74"/>
        <end position="93"/>
    </location>
</feature>
<dbReference type="OrthoDB" id="4945139at2"/>